<reference evidence="3 4" key="1">
    <citation type="submission" date="2015-07" db="EMBL/GenBank/DDBJ databases">
        <title>Genome sequencing project for genomic taxonomy and phylogenomics of Bacillus-like bacteria.</title>
        <authorList>
            <person name="Liu B."/>
            <person name="Wang J."/>
            <person name="Zhu Y."/>
            <person name="Liu G."/>
            <person name="Chen Q."/>
            <person name="Chen Z."/>
            <person name="Che J."/>
            <person name="Ge C."/>
            <person name="Shi H."/>
            <person name="Pan Z."/>
            <person name="Liu X."/>
        </authorList>
    </citation>
    <scope>NUCLEOTIDE SEQUENCE [LARGE SCALE GENOMIC DNA]</scope>
    <source>
        <strain evidence="3 4">DSM 54</strain>
    </source>
</reference>
<dbReference type="OrthoDB" id="4822551at2"/>
<keyword evidence="1" id="KW-1133">Transmembrane helix</keyword>
<keyword evidence="1" id="KW-0812">Transmembrane</keyword>
<dbReference type="AlphaFoldDB" id="A0A0N0CVW7"/>
<proteinExistence type="predicted"/>
<accession>A0A0N0CVW7</accession>
<keyword evidence="4" id="KW-1185">Reference proteome</keyword>
<dbReference type="Proteomes" id="UP000037977">
    <property type="component" value="Unassembled WGS sequence"/>
</dbReference>
<dbReference type="EMBL" id="LGCI01000006">
    <property type="protein sequence ID" value="KOY82271.1"/>
    <property type="molecule type" value="Genomic_DNA"/>
</dbReference>
<evidence type="ECO:0000313" key="3">
    <source>
        <dbReference type="EMBL" id="KOY82271.1"/>
    </source>
</evidence>
<name>A0A0N0CVW7_9BACI</name>
<protein>
    <recommendedName>
        <fullName evidence="2">VanZ-like domain-containing protein</fullName>
    </recommendedName>
</protein>
<keyword evidence="1" id="KW-0472">Membrane</keyword>
<feature type="transmembrane region" description="Helical" evidence="1">
    <location>
        <begin position="40"/>
        <end position="58"/>
    </location>
</feature>
<evidence type="ECO:0000313" key="4">
    <source>
        <dbReference type="Proteomes" id="UP000037977"/>
    </source>
</evidence>
<feature type="domain" description="VanZ-like" evidence="2">
    <location>
        <begin position="45"/>
        <end position="176"/>
    </location>
</feature>
<evidence type="ECO:0000259" key="2">
    <source>
        <dbReference type="Pfam" id="PF04892"/>
    </source>
</evidence>
<evidence type="ECO:0000256" key="1">
    <source>
        <dbReference type="SAM" id="Phobius"/>
    </source>
</evidence>
<dbReference type="InterPro" id="IPR006976">
    <property type="entry name" value="VanZ-like"/>
</dbReference>
<comment type="caution">
    <text evidence="3">The sequence shown here is derived from an EMBL/GenBank/DDBJ whole genome shotgun (WGS) entry which is preliminary data.</text>
</comment>
<dbReference type="PATRIC" id="fig|33935.3.peg.4237"/>
<dbReference type="Pfam" id="PF04892">
    <property type="entry name" value="VanZ"/>
    <property type="match status" value="1"/>
</dbReference>
<gene>
    <name evidence="3" type="ORF">ADM90_11605</name>
</gene>
<dbReference type="PANTHER" id="PTHR36834">
    <property type="entry name" value="MEMBRANE PROTEIN-RELATED"/>
    <property type="match status" value="1"/>
</dbReference>
<organism evidence="3 4">
    <name type="scientific">Lysinibacillus macroides</name>
    <dbReference type="NCBI Taxonomy" id="33935"/>
    <lineage>
        <taxon>Bacteria</taxon>
        <taxon>Bacillati</taxon>
        <taxon>Bacillota</taxon>
        <taxon>Bacilli</taxon>
        <taxon>Bacillales</taxon>
        <taxon>Bacillaceae</taxon>
        <taxon>Lysinibacillus</taxon>
    </lineage>
</organism>
<sequence>MMKYILNMIPYMIIGAVLYIIIRGIVFWVQRKSFQLKKELILFFFIVYCVGLASQTIIPKFEFGNVEFGIISNNFGFNINLIPFRVIQDTYETIFYRHYYDYFIINFLGNIIIFIPFGFFIPILFKKVNTFKEITIIGCILSVGKEIIQLLLYRSFDIDDLWLNTLGVCIGYLLCSSKTPASREDN</sequence>
<feature type="transmembrane region" description="Helical" evidence="1">
    <location>
        <begin position="6"/>
        <end position="28"/>
    </location>
</feature>
<feature type="transmembrane region" description="Helical" evidence="1">
    <location>
        <begin position="102"/>
        <end position="125"/>
    </location>
</feature>
<dbReference type="PANTHER" id="PTHR36834:SF1">
    <property type="entry name" value="INTEGRAL MEMBRANE PROTEIN"/>
    <property type="match status" value="1"/>
</dbReference>
<dbReference type="InterPro" id="IPR053150">
    <property type="entry name" value="Teicoplanin_resist-assoc"/>
</dbReference>
<dbReference type="STRING" id="33935.ADM90_11605"/>